<gene>
    <name evidence="2" type="ORF">EZ444_07175</name>
</gene>
<dbReference type="AlphaFoldDB" id="A0A4R0NBN7"/>
<keyword evidence="1" id="KW-0472">Membrane</keyword>
<comment type="caution">
    <text evidence="2">The sequence shown here is derived from an EMBL/GenBank/DDBJ whole genome shotgun (WGS) entry which is preliminary data.</text>
</comment>
<keyword evidence="1" id="KW-0812">Transmembrane</keyword>
<keyword evidence="1" id="KW-1133">Transmembrane helix</keyword>
<proteinExistence type="predicted"/>
<reference evidence="2 3" key="1">
    <citation type="submission" date="2019-02" db="EMBL/GenBank/DDBJ databases">
        <title>Pedobacter sp. RP-3-8 sp. nov., isolated from Arctic soil.</title>
        <authorList>
            <person name="Dahal R.H."/>
        </authorList>
    </citation>
    <scope>NUCLEOTIDE SEQUENCE [LARGE SCALE GENOMIC DNA]</scope>
    <source>
        <strain evidence="2 3">RP-3-8</strain>
    </source>
</reference>
<evidence type="ECO:0000313" key="3">
    <source>
        <dbReference type="Proteomes" id="UP000291117"/>
    </source>
</evidence>
<feature type="transmembrane region" description="Helical" evidence="1">
    <location>
        <begin position="43"/>
        <end position="62"/>
    </location>
</feature>
<feature type="transmembrane region" description="Helical" evidence="1">
    <location>
        <begin position="5"/>
        <end position="23"/>
    </location>
</feature>
<dbReference type="EMBL" id="SJSM01000003">
    <property type="protein sequence ID" value="TCC97690.1"/>
    <property type="molecule type" value="Genomic_DNA"/>
</dbReference>
<evidence type="ECO:0000313" key="2">
    <source>
        <dbReference type="EMBL" id="TCC97690.1"/>
    </source>
</evidence>
<dbReference type="OrthoDB" id="798770at2"/>
<accession>A0A4R0NBN7</accession>
<protein>
    <submittedName>
        <fullName evidence="2">Uncharacterized protein</fullName>
    </submittedName>
</protein>
<evidence type="ECO:0000256" key="1">
    <source>
        <dbReference type="SAM" id="Phobius"/>
    </source>
</evidence>
<sequence length="69" mass="7755">MDFKLFFIGVGFLIAAYLIYRNVKNEKPSSEETNWEGPTLSTYIGLWGSVIMCTMVGIGFIFKSLPAQI</sequence>
<organism evidence="2 3">
    <name type="scientific">Pedobacter hiemivivus</name>
    <dbReference type="NCBI Taxonomy" id="2530454"/>
    <lineage>
        <taxon>Bacteria</taxon>
        <taxon>Pseudomonadati</taxon>
        <taxon>Bacteroidota</taxon>
        <taxon>Sphingobacteriia</taxon>
        <taxon>Sphingobacteriales</taxon>
        <taxon>Sphingobacteriaceae</taxon>
        <taxon>Pedobacter</taxon>
    </lineage>
</organism>
<name>A0A4R0NBN7_9SPHI</name>
<dbReference type="RefSeq" id="WP_131608050.1">
    <property type="nucleotide sequence ID" value="NZ_SJSM01000003.1"/>
</dbReference>
<keyword evidence="3" id="KW-1185">Reference proteome</keyword>
<dbReference type="Proteomes" id="UP000291117">
    <property type="component" value="Unassembled WGS sequence"/>
</dbReference>